<dbReference type="Proteomes" id="UP000290540">
    <property type="component" value="Unassembled WGS sequence"/>
</dbReference>
<evidence type="ECO:0008006" key="4">
    <source>
        <dbReference type="Google" id="ProtNLM"/>
    </source>
</evidence>
<evidence type="ECO:0000256" key="1">
    <source>
        <dbReference type="SAM" id="MobiDB-lite"/>
    </source>
</evidence>
<sequence>MSTTRIQIDPDGDTLVILGVKQDPPLPDSPESPIEKHFLCSKKHLTLASRRAAKLFSSKFKEASREADGLYHWNFGGIFDSEAFELVLKIIHGKTRGIPQDVELDLLAGIASIVDDLECYDALSFFSQKWLLEYGWTYTLPQSVNETLAQLILVSFVFGNAALFQSSTRIAIRCSSDALPTFELPIRADITNHIEDSRAATLQYLINRLDKLQDNLLEQKLGCSHGCRSMLLGTLLQEMKAAKLYPPPERPFSSLTLDLVIKSLRDVQSPKYFSSVGDSPSGNHSGMWRFFHQPFSPPAFQSTPSPSFLALHSQARSQTNAAPRGASGGFLGGSTVPQSKTASGDASGPASGGIFGGSAGFGAASKSQTSDPFRAVVTNNEEQPQNLVRHHCCLKEFIDPLLNKAEAKIKGLNLADFPHPYFRDDDTV</sequence>
<proteinExistence type="predicted"/>
<gene>
    <name evidence="2" type="ORF">BFJ63_vAg17175</name>
</gene>
<reference evidence="2 3" key="1">
    <citation type="submission" date="2016-12" db="EMBL/GenBank/DDBJ databases">
        <title>Draft genome sequence of Fusarium oxysporum causing rot on Narcissus.</title>
        <authorList>
            <person name="Armitage A.D."/>
            <person name="Taylor A."/>
            <person name="Clarkson J.P."/>
            <person name="Harrison R.J."/>
            <person name="Jackson A.C."/>
        </authorList>
    </citation>
    <scope>NUCLEOTIDE SEQUENCE [LARGE SCALE GENOMIC DNA]</scope>
    <source>
        <strain evidence="2 3">N139</strain>
    </source>
</reference>
<organism evidence="2 3">
    <name type="scientific">Fusarium oxysporum f. sp. narcissi</name>
    <dbReference type="NCBI Taxonomy" id="451672"/>
    <lineage>
        <taxon>Eukaryota</taxon>
        <taxon>Fungi</taxon>
        <taxon>Dikarya</taxon>
        <taxon>Ascomycota</taxon>
        <taxon>Pezizomycotina</taxon>
        <taxon>Sordariomycetes</taxon>
        <taxon>Hypocreomycetidae</taxon>
        <taxon>Hypocreales</taxon>
        <taxon>Nectriaceae</taxon>
        <taxon>Fusarium</taxon>
        <taxon>Fusarium oxysporum species complex</taxon>
    </lineage>
</organism>
<name>A0A4Q2V6U9_FUSOX</name>
<dbReference type="AlphaFoldDB" id="A0A4Q2V6U9"/>
<dbReference type="EMBL" id="MQTW01000475">
    <property type="protein sequence ID" value="RYC79943.1"/>
    <property type="molecule type" value="Genomic_DNA"/>
</dbReference>
<accession>A0A4Q2V6U9</accession>
<protein>
    <recommendedName>
        <fullName evidence="4">BTB domain-containing protein</fullName>
    </recommendedName>
</protein>
<comment type="caution">
    <text evidence="2">The sequence shown here is derived from an EMBL/GenBank/DDBJ whole genome shotgun (WGS) entry which is preliminary data.</text>
</comment>
<evidence type="ECO:0000313" key="3">
    <source>
        <dbReference type="Proteomes" id="UP000290540"/>
    </source>
</evidence>
<evidence type="ECO:0000313" key="2">
    <source>
        <dbReference type="EMBL" id="RYC79943.1"/>
    </source>
</evidence>
<feature type="region of interest" description="Disordered" evidence="1">
    <location>
        <begin position="313"/>
        <end position="349"/>
    </location>
</feature>